<dbReference type="Gene3D" id="1.10.10.10">
    <property type="entry name" value="Winged helix-like DNA-binding domain superfamily/Winged helix DNA-binding domain"/>
    <property type="match status" value="1"/>
</dbReference>
<dbReference type="SMART" id="SM00421">
    <property type="entry name" value="HTH_LUXR"/>
    <property type="match status" value="1"/>
</dbReference>
<dbReference type="InterPro" id="IPR000792">
    <property type="entry name" value="Tscrpt_reg_LuxR_C"/>
</dbReference>
<dbReference type="Pfam" id="PF00196">
    <property type="entry name" value="GerE"/>
    <property type="match status" value="1"/>
</dbReference>
<dbReference type="RefSeq" id="WP_119894625.1">
    <property type="nucleotide sequence ID" value="NZ_CP032419.1"/>
</dbReference>
<dbReference type="AlphaFoldDB" id="A0A385Z637"/>
<dbReference type="InterPro" id="IPR036388">
    <property type="entry name" value="WH-like_DNA-bd_sf"/>
</dbReference>
<dbReference type="SUPFAM" id="SSF46894">
    <property type="entry name" value="C-terminal effector domain of the bipartite response regulators"/>
    <property type="match status" value="1"/>
</dbReference>
<evidence type="ECO:0000313" key="3">
    <source>
        <dbReference type="EMBL" id="AYC33970.1"/>
    </source>
</evidence>
<dbReference type="Proteomes" id="UP000265560">
    <property type="component" value="Chromosome"/>
</dbReference>
<dbReference type="InterPro" id="IPR039420">
    <property type="entry name" value="WalR-like"/>
</dbReference>
<evidence type="ECO:0000313" key="4">
    <source>
        <dbReference type="Proteomes" id="UP000265560"/>
    </source>
</evidence>
<reference evidence="4" key="1">
    <citation type="submission" date="2018-09" db="EMBL/GenBank/DDBJ databases">
        <authorList>
            <person name="Zhu H."/>
        </authorList>
    </citation>
    <scope>NUCLEOTIDE SEQUENCE [LARGE SCALE GENOMIC DNA]</scope>
    <source>
        <strain evidence="4">K2W31S-8</strain>
    </source>
</reference>
<keyword evidence="4" id="KW-1185">Reference proteome</keyword>
<accession>A0A385Z637</accession>
<protein>
    <submittedName>
        <fullName evidence="3">LuxR family transcriptional regulator</fullName>
    </submittedName>
</protein>
<dbReference type="PANTHER" id="PTHR43214">
    <property type="entry name" value="TWO-COMPONENT RESPONSE REGULATOR"/>
    <property type="match status" value="1"/>
</dbReference>
<dbReference type="GO" id="GO:0003677">
    <property type="term" value="F:DNA binding"/>
    <property type="evidence" value="ECO:0007669"/>
    <property type="project" value="UniProtKB-KW"/>
</dbReference>
<evidence type="ECO:0000256" key="1">
    <source>
        <dbReference type="ARBA" id="ARBA00023125"/>
    </source>
</evidence>
<proteinExistence type="predicted"/>
<feature type="domain" description="HTH luxR-type" evidence="2">
    <location>
        <begin position="380"/>
        <end position="437"/>
    </location>
</feature>
<evidence type="ECO:0000259" key="2">
    <source>
        <dbReference type="SMART" id="SM00421"/>
    </source>
</evidence>
<sequence>MPICKDRTVSVAGIGQGKTHTPAFAAANAKVQVNDLATAVAAPAQNTYGSLAVLKRPVTPSAGAGGAVLSELIGLVYEGLNEATPWAGLAERLRHVLAASNVTVTLHHFNDRPYDIQVMSVAQDDDTDWQLAERVYRERFSHIELVNPKSLMPGDTIVFGPRDVEPECAARMEFINLASCLRTCFAEPGGMRCWVDVIRGRTVPEHPFSAGDLELIRALLPHLSRALELYARLKRQEAEKLIYEGCLDHQVLGCLLLDGDARLLCANQAARTIIDKHQGIELSHGRVQLQDRAGQRALDKAIANAIAAREPDGGHYHGKLVRLHAQDGVLLGMLAMPAPLFDYYQGRHVPSVIIHLSELTENLAMQQVSGGSPAELIAQLLDLTRQEARLAELLACGQSISEAAGQMGIAVTAARNYSKNIYAKLGIKGQTDLVRILFKSFALLR</sequence>
<organism evidence="3 4">
    <name type="scientific">Pseudomonas cavernae</name>
    <dbReference type="NCBI Taxonomy" id="2320867"/>
    <lineage>
        <taxon>Bacteria</taxon>
        <taxon>Pseudomonadati</taxon>
        <taxon>Pseudomonadota</taxon>
        <taxon>Gammaproteobacteria</taxon>
        <taxon>Pseudomonadales</taxon>
        <taxon>Pseudomonadaceae</taxon>
        <taxon>Pseudomonas</taxon>
    </lineage>
</organism>
<dbReference type="InterPro" id="IPR016032">
    <property type="entry name" value="Sig_transdc_resp-reg_C-effctor"/>
</dbReference>
<dbReference type="EMBL" id="CP032419">
    <property type="protein sequence ID" value="AYC33970.1"/>
    <property type="molecule type" value="Genomic_DNA"/>
</dbReference>
<dbReference type="GO" id="GO:0006355">
    <property type="term" value="P:regulation of DNA-templated transcription"/>
    <property type="evidence" value="ECO:0007669"/>
    <property type="project" value="InterPro"/>
</dbReference>
<name>A0A385Z637_9PSED</name>
<keyword evidence="1" id="KW-0238">DNA-binding</keyword>
<dbReference type="OrthoDB" id="5497412at2"/>
<gene>
    <name evidence="3" type="ORF">D3880_17105</name>
</gene>
<dbReference type="KEGG" id="pcav:D3880_17105"/>